<accession>A0ABQ2LVF8</accession>
<feature type="transmembrane region" description="Helical" evidence="1">
    <location>
        <begin position="20"/>
        <end position="40"/>
    </location>
</feature>
<gene>
    <name evidence="2" type="ORF">GCM10012287_07090</name>
</gene>
<evidence type="ECO:0000313" key="3">
    <source>
        <dbReference type="Proteomes" id="UP000631535"/>
    </source>
</evidence>
<evidence type="ECO:0000313" key="2">
    <source>
        <dbReference type="EMBL" id="GGO43582.1"/>
    </source>
</evidence>
<keyword evidence="1" id="KW-1133">Transmembrane helix</keyword>
<comment type="caution">
    <text evidence="2">The sequence shown here is derived from an EMBL/GenBank/DDBJ whole genome shotgun (WGS) entry which is preliminary data.</text>
</comment>
<reference evidence="3" key="1">
    <citation type="journal article" date="2019" name="Int. J. Syst. Evol. Microbiol.">
        <title>The Global Catalogue of Microorganisms (GCM) 10K type strain sequencing project: providing services to taxonomists for standard genome sequencing and annotation.</title>
        <authorList>
            <consortium name="The Broad Institute Genomics Platform"/>
            <consortium name="The Broad Institute Genome Sequencing Center for Infectious Disease"/>
            <person name="Wu L."/>
            <person name="Ma J."/>
        </authorList>
    </citation>
    <scope>NUCLEOTIDE SEQUENCE [LARGE SCALE GENOMIC DNA]</scope>
    <source>
        <strain evidence="3">CGMCC 4.7178</strain>
    </source>
</reference>
<dbReference type="NCBIfam" id="NF040918">
    <property type="entry name" value="LPFR_fam"/>
    <property type="match status" value="1"/>
</dbReference>
<dbReference type="EMBL" id="BMMP01000002">
    <property type="protein sequence ID" value="GGO43582.1"/>
    <property type="molecule type" value="Genomic_DNA"/>
</dbReference>
<keyword evidence="1" id="KW-0472">Membrane</keyword>
<name>A0ABQ2LVF8_9ACTN</name>
<keyword evidence="3" id="KW-1185">Reference proteome</keyword>
<evidence type="ECO:0000256" key="1">
    <source>
        <dbReference type="SAM" id="Phobius"/>
    </source>
</evidence>
<keyword evidence="1" id="KW-0812">Transmembrane</keyword>
<dbReference type="Proteomes" id="UP000631535">
    <property type="component" value="Unassembled WGS sequence"/>
</dbReference>
<organism evidence="2 3">
    <name type="scientific">Streptomyces daqingensis</name>
    <dbReference type="NCBI Taxonomy" id="1472640"/>
    <lineage>
        <taxon>Bacteria</taxon>
        <taxon>Bacillati</taxon>
        <taxon>Actinomycetota</taxon>
        <taxon>Actinomycetes</taxon>
        <taxon>Kitasatosporales</taxon>
        <taxon>Streptomycetaceae</taxon>
        <taxon>Streptomyces</taxon>
    </lineage>
</organism>
<proteinExistence type="predicted"/>
<sequence>MFADAESGYPDGMFRAIADALRMVGGAIATVVTLPFRLLAKLFGGASRTGRRV</sequence>
<dbReference type="InterPro" id="IPR049849">
    <property type="entry name" value="LPFR_strepto"/>
</dbReference>
<protein>
    <submittedName>
        <fullName evidence="2">Uncharacterized protein</fullName>
    </submittedName>
</protein>